<gene>
    <name evidence="1" type="ORF">PY03206</name>
</gene>
<comment type="caution">
    <text evidence="1">The sequence shown here is derived from an EMBL/GenBank/DDBJ whole genome shotgun (WGS) entry which is preliminary data.</text>
</comment>
<name>Q7RJQ2_PLAYO</name>
<evidence type="ECO:0000313" key="1">
    <source>
        <dbReference type="EMBL" id="EAA22760.1"/>
    </source>
</evidence>
<organism evidence="1 2">
    <name type="scientific">Plasmodium yoelii yoelii</name>
    <dbReference type="NCBI Taxonomy" id="73239"/>
    <lineage>
        <taxon>Eukaryota</taxon>
        <taxon>Sar</taxon>
        <taxon>Alveolata</taxon>
        <taxon>Apicomplexa</taxon>
        <taxon>Aconoidasida</taxon>
        <taxon>Haemosporida</taxon>
        <taxon>Plasmodiidae</taxon>
        <taxon>Plasmodium</taxon>
        <taxon>Plasmodium (Vinckeia)</taxon>
    </lineage>
</organism>
<sequence length="39" mass="4254">MLSLFYAAPASVLSASSFEKANAAFLEFPANKMKQNETK</sequence>
<reference evidence="1 2" key="1">
    <citation type="journal article" date="2002" name="Nature">
        <title>Genome sequence and comparative analysis of the model rodent malaria parasite Plasmodium yoelii yoelii.</title>
        <authorList>
            <person name="Carlton J.M."/>
            <person name="Angiuoli S.V."/>
            <person name="Suh B.B."/>
            <person name="Kooij T.W."/>
            <person name="Pertea M."/>
            <person name="Silva J.C."/>
            <person name="Ermolaeva M.D."/>
            <person name="Allen J.E."/>
            <person name="Selengut J.D."/>
            <person name="Koo H.L."/>
            <person name="Peterson J.D."/>
            <person name="Pop M."/>
            <person name="Kosack D.S."/>
            <person name="Shumway M.F."/>
            <person name="Bidwell S.L."/>
            <person name="Shallom S.J."/>
            <person name="van Aken S.E."/>
            <person name="Riedmuller S.B."/>
            <person name="Feldblyum T.V."/>
            <person name="Cho J.K."/>
            <person name="Quackenbush J."/>
            <person name="Sedegah M."/>
            <person name="Shoaibi A."/>
            <person name="Cummings L.M."/>
            <person name="Florens L."/>
            <person name="Yates J.R."/>
            <person name="Raine J.D."/>
            <person name="Sinden R.E."/>
            <person name="Harris M.A."/>
            <person name="Cunningham D.A."/>
            <person name="Preiser P.R."/>
            <person name="Bergman L.W."/>
            <person name="Vaidya A.B."/>
            <person name="van Lin L.H."/>
            <person name="Janse C.J."/>
            <person name="Waters A.P."/>
            <person name="Smith H.O."/>
            <person name="White O.R."/>
            <person name="Salzberg S.L."/>
            <person name="Venter J.C."/>
            <person name="Fraser C.M."/>
            <person name="Hoffman S.L."/>
            <person name="Gardner M.J."/>
            <person name="Carucci D.J."/>
        </authorList>
    </citation>
    <scope>NUCLEOTIDE SEQUENCE [LARGE SCALE GENOMIC DNA]</scope>
    <source>
        <strain evidence="1 2">17XNL</strain>
    </source>
</reference>
<dbReference type="EMBL" id="AABL01000914">
    <property type="protein sequence ID" value="EAA22760.1"/>
    <property type="molecule type" value="Genomic_DNA"/>
</dbReference>
<accession>Q7RJQ2</accession>
<dbReference type="AlphaFoldDB" id="Q7RJQ2"/>
<dbReference type="InParanoid" id="Q7RJQ2"/>
<dbReference type="PaxDb" id="73239-Q7RJQ2"/>
<protein>
    <submittedName>
        <fullName evidence="1">Uncharacterized protein</fullName>
    </submittedName>
</protein>
<proteinExistence type="predicted"/>
<dbReference type="Proteomes" id="UP000008553">
    <property type="component" value="Unassembled WGS sequence"/>
</dbReference>
<evidence type="ECO:0000313" key="2">
    <source>
        <dbReference type="Proteomes" id="UP000008553"/>
    </source>
</evidence>
<keyword evidence="2" id="KW-1185">Reference proteome</keyword>